<gene>
    <name evidence="2" type="ORF">MPDQ_004999</name>
</gene>
<feature type="compositionally biased region" description="Polar residues" evidence="1">
    <location>
        <begin position="238"/>
        <end position="248"/>
    </location>
</feature>
<dbReference type="OrthoDB" id="2384430at2759"/>
<feature type="compositionally biased region" description="Basic residues" evidence="1">
    <location>
        <begin position="700"/>
        <end position="722"/>
    </location>
</feature>
<dbReference type="GO" id="GO:0032153">
    <property type="term" value="C:cell division site"/>
    <property type="evidence" value="ECO:0007669"/>
    <property type="project" value="TreeGrafter"/>
</dbReference>
<dbReference type="GO" id="GO:0010972">
    <property type="term" value="P:negative regulation of G2/M transition of mitotic cell cycle"/>
    <property type="evidence" value="ECO:0007669"/>
    <property type="project" value="TreeGrafter"/>
</dbReference>
<name>A0A507R1U5_MONPU</name>
<feature type="region of interest" description="Disordered" evidence="1">
    <location>
        <begin position="57"/>
        <end position="493"/>
    </location>
</feature>
<feature type="compositionally biased region" description="Low complexity" evidence="1">
    <location>
        <begin position="341"/>
        <end position="352"/>
    </location>
</feature>
<dbReference type="InterPro" id="IPR052945">
    <property type="entry name" value="Mitotic_Regulator"/>
</dbReference>
<feature type="compositionally biased region" description="Polar residues" evidence="1">
    <location>
        <begin position="274"/>
        <end position="284"/>
    </location>
</feature>
<sequence>MATRPNYREHGHSSPPRAPSGGRLPSPRVEHFDGEIPPALSPLDAFAAQGRLLAKELNESRRRDRRMSRLPPYSVVRSLSQPRPGYFRSPGSGDSQQSLSRRPTQQSSPELEMPKYRPQSEYPRFSNVPTAESETGSIRDSVATPGRQSPLCHVQTDDEDIPKTESPVEDSAVRAASDEDHCPVVNAPVSGSVPEPSRQSSTDSVSHLNVPRALVPPASPRSRAAPADSSDDDISSSNGGSTFSQPRKLSSSSALSLPHAPMSPGANRSHRRSPSANSEMSTGCQPLLRPSLNFSRPLSRSSSNTPTSLPAPHSIPSGQGSAMSRTHKPSPIIVPSGFDFSSTSEEPSSTVSAYSNAQFPLPRGRGVSRDSVVCSDLGAPQPEGHEPYYDGSSLPNAAEEPGLPTPRSSSSSVRRDTDRAALNGQSSATDASSSSRGPNYSFELDRPERLSTDASKLSSVAARSDANAEEASSADSASTLRPQTSGATPAGLTGLTAEDHVTLGIECHEKGSLNESTYHLRLAAKMNDPTGMLLYALACRHGWGMRPNQQEGVRWLQKALDCVGVELLTDHANGSSGTSRAQEMVRKTHRAQFALSVYELGVSHLNGWGIKQDKALALRCFEIAAQWGDVDAMAEAGFCYVQGVGCKKDMKTAARYYRMAEANGMSMVGNSWIYKEKYMGDDEDTSHSRGRSATTSSHEKKNRGKSRTRSIFHRKKSFAAGA</sequence>
<feature type="compositionally biased region" description="Polar residues" evidence="1">
    <location>
        <begin position="292"/>
        <end position="308"/>
    </location>
</feature>
<dbReference type="SMART" id="SM00671">
    <property type="entry name" value="SEL1"/>
    <property type="match status" value="3"/>
</dbReference>
<dbReference type="Proteomes" id="UP000319663">
    <property type="component" value="Unassembled WGS sequence"/>
</dbReference>
<dbReference type="PANTHER" id="PTHR43628">
    <property type="entry name" value="ACTIVATOR OF C KINASE PROTEIN 1-RELATED"/>
    <property type="match status" value="1"/>
</dbReference>
<comment type="caution">
    <text evidence="2">The sequence shown here is derived from an EMBL/GenBank/DDBJ whole genome shotgun (WGS) entry which is preliminary data.</text>
</comment>
<evidence type="ECO:0000256" key="1">
    <source>
        <dbReference type="SAM" id="MobiDB-lite"/>
    </source>
</evidence>
<feature type="region of interest" description="Disordered" evidence="1">
    <location>
        <begin position="1"/>
        <end position="41"/>
    </location>
</feature>
<dbReference type="STRING" id="5098.A0A507R1U5"/>
<proteinExistence type="predicted"/>
<dbReference type="AlphaFoldDB" id="A0A507R1U5"/>
<dbReference type="InterPro" id="IPR011990">
    <property type="entry name" value="TPR-like_helical_dom_sf"/>
</dbReference>
<feature type="compositionally biased region" description="Low complexity" evidence="1">
    <location>
        <begin position="249"/>
        <end position="264"/>
    </location>
</feature>
<dbReference type="PANTHER" id="PTHR43628:SF11">
    <property type="entry name" value="PROTEIN DSF2"/>
    <property type="match status" value="1"/>
</dbReference>
<feature type="compositionally biased region" description="Polar residues" evidence="1">
    <location>
        <begin position="127"/>
        <end position="138"/>
    </location>
</feature>
<protein>
    <recommendedName>
        <fullName evidence="4">Cell cycle inhibitor Nif1</fullName>
    </recommendedName>
</protein>
<accession>A0A507R1U5</accession>
<reference evidence="2 3" key="1">
    <citation type="submission" date="2019-06" db="EMBL/GenBank/DDBJ databases">
        <title>Wine fermentation using esterase from Monascus purpureus.</title>
        <authorList>
            <person name="Geng C."/>
            <person name="Zhang Y."/>
        </authorList>
    </citation>
    <scope>NUCLEOTIDE SEQUENCE [LARGE SCALE GENOMIC DNA]</scope>
    <source>
        <strain evidence="2">HQ1</strain>
    </source>
</reference>
<feature type="region of interest" description="Disordered" evidence="1">
    <location>
        <begin position="683"/>
        <end position="722"/>
    </location>
</feature>
<feature type="compositionally biased region" description="Polar residues" evidence="1">
    <location>
        <begin position="92"/>
        <end position="109"/>
    </location>
</feature>
<dbReference type="Pfam" id="PF08238">
    <property type="entry name" value="Sel1"/>
    <property type="match status" value="3"/>
</dbReference>
<dbReference type="SUPFAM" id="SSF81901">
    <property type="entry name" value="HCP-like"/>
    <property type="match status" value="1"/>
</dbReference>
<evidence type="ECO:0000313" key="3">
    <source>
        <dbReference type="Proteomes" id="UP000319663"/>
    </source>
</evidence>
<feature type="compositionally biased region" description="Low complexity" evidence="1">
    <location>
        <begin position="461"/>
        <end position="478"/>
    </location>
</feature>
<feature type="compositionally biased region" description="Basic and acidic residues" evidence="1">
    <location>
        <begin position="1"/>
        <end position="12"/>
    </location>
</feature>
<evidence type="ECO:0008006" key="4">
    <source>
        <dbReference type="Google" id="ProtNLM"/>
    </source>
</evidence>
<organism evidence="2 3">
    <name type="scientific">Monascus purpureus</name>
    <name type="common">Red mold</name>
    <name type="synonym">Monascus anka</name>
    <dbReference type="NCBI Taxonomy" id="5098"/>
    <lineage>
        <taxon>Eukaryota</taxon>
        <taxon>Fungi</taxon>
        <taxon>Dikarya</taxon>
        <taxon>Ascomycota</taxon>
        <taxon>Pezizomycotina</taxon>
        <taxon>Eurotiomycetes</taxon>
        <taxon>Eurotiomycetidae</taxon>
        <taxon>Eurotiales</taxon>
        <taxon>Aspergillaceae</taxon>
        <taxon>Monascus</taxon>
    </lineage>
</organism>
<keyword evidence="3" id="KW-1185">Reference proteome</keyword>
<feature type="compositionally biased region" description="Polar residues" evidence="1">
    <location>
        <begin position="197"/>
        <end position="207"/>
    </location>
</feature>
<dbReference type="InterPro" id="IPR006597">
    <property type="entry name" value="Sel1-like"/>
</dbReference>
<dbReference type="EMBL" id="VIFY01000033">
    <property type="protein sequence ID" value="TQB74276.1"/>
    <property type="molecule type" value="Genomic_DNA"/>
</dbReference>
<evidence type="ECO:0000313" key="2">
    <source>
        <dbReference type="EMBL" id="TQB74276.1"/>
    </source>
</evidence>
<feature type="compositionally biased region" description="Low complexity" evidence="1">
    <location>
        <begin position="426"/>
        <end position="435"/>
    </location>
</feature>
<dbReference type="Gene3D" id="1.25.40.10">
    <property type="entry name" value="Tetratricopeptide repeat domain"/>
    <property type="match status" value="1"/>
</dbReference>